<feature type="transmembrane region" description="Helical" evidence="7">
    <location>
        <begin position="244"/>
        <end position="263"/>
    </location>
</feature>
<evidence type="ECO:0008006" key="10">
    <source>
        <dbReference type="Google" id="ProtNLM"/>
    </source>
</evidence>
<sequence length="328" mass="36825">MNLLSPITNSYITQLAVQSNRTIAELCNKGNIFGYVGLVPLLLTVFGIFLSFNYDQLFQSKIVLVIMGGYMFCLFTVALILMKNFKISNDNQDKISVTQGVVRLFRGLQHLKSLKQLRIFLIAQVFINDALATTGSTLNIIAFSELGIKPIQQLYSTIEFVSISIISNSVCLMLTNKYPNKIFAGLISCLCFYASTALYSFFFYDNEVQYYIVVGFLAICIGSTQSLTKAVVSEYSPSGYETTYFSMQSLTGGLTTWICPLLSGLINDHYGSYKPALLFVIFPFFVIGIIILAFFNSDLAQEEKMQLETKNHETHKLSDEEEITQIEN</sequence>
<feature type="transmembrane region" description="Helical" evidence="7">
    <location>
        <begin position="210"/>
        <end position="232"/>
    </location>
</feature>
<evidence type="ECO:0000313" key="9">
    <source>
        <dbReference type="Proteomes" id="UP000785679"/>
    </source>
</evidence>
<keyword evidence="3" id="KW-0813">Transport</keyword>
<reference evidence="8" key="1">
    <citation type="submission" date="2019-06" db="EMBL/GenBank/DDBJ databases">
        <authorList>
            <person name="Zheng W."/>
        </authorList>
    </citation>
    <scope>NUCLEOTIDE SEQUENCE</scope>
    <source>
        <strain evidence="8">QDHG01</strain>
    </source>
</reference>
<comment type="similarity">
    <text evidence="2">Belongs to the ATG22 family.</text>
</comment>
<comment type="caution">
    <text evidence="8">The sequence shown here is derived from an EMBL/GenBank/DDBJ whole genome shotgun (WGS) entry which is preliminary data.</text>
</comment>
<dbReference type="Proteomes" id="UP000785679">
    <property type="component" value="Unassembled WGS sequence"/>
</dbReference>
<name>A0A8J8NRI2_HALGN</name>
<protein>
    <recommendedName>
        <fullName evidence="10">Major facilitator superfamily protein</fullName>
    </recommendedName>
</protein>
<gene>
    <name evidence="8" type="ORF">FGO68_gene1778</name>
</gene>
<keyword evidence="5 7" id="KW-1133">Transmembrane helix</keyword>
<evidence type="ECO:0000256" key="1">
    <source>
        <dbReference type="ARBA" id="ARBA00004127"/>
    </source>
</evidence>
<evidence type="ECO:0000256" key="3">
    <source>
        <dbReference type="ARBA" id="ARBA00022448"/>
    </source>
</evidence>
<dbReference type="PANTHER" id="PTHR23519">
    <property type="entry name" value="AUTOPHAGY-RELATED PROTEIN 22"/>
    <property type="match status" value="1"/>
</dbReference>
<dbReference type="GO" id="GO:0012505">
    <property type="term" value="C:endomembrane system"/>
    <property type="evidence" value="ECO:0007669"/>
    <property type="project" value="UniProtKB-SubCell"/>
</dbReference>
<evidence type="ECO:0000256" key="7">
    <source>
        <dbReference type="SAM" id="Phobius"/>
    </source>
</evidence>
<dbReference type="Gene3D" id="1.20.1250.20">
    <property type="entry name" value="MFS general substrate transporter like domains"/>
    <property type="match status" value="1"/>
</dbReference>
<feature type="transmembrane region" description="Helical" evidence="7">
    <location>
        <begin position="62"/>
        <end position="82"/>
    </location>
</feature>
<evidence type="ECO:0000256" key="6">
    <source>
        <dbReference type="ARBA" id="ARBA00023136"/>
    </source>
</evidence>
<dbReference type="InterPro" id="IPR024671">
    <property type="entry name" value="Atg22-like"/>
</dbReference>
<evidence type="ECO:0000313" key="8">
    <source>
        <dbReference type="EMBL" id="TNV79469.1"/>
    </source>
</evidence>
<dbReference type="PANTHER" id="PTHR23519:SF1">
    <property type="entry name" value="AUTOPHAGY-RELATED PROTEIN 22"/>
    <property type="match status" value="1"/>
</dbReference>
<evidence type="ECO:0000256" key="2">
    <source>
        <dbReference type="ARBA" id="ARBA00006978"/>
    </source>
</evidence>
<keyword evidence="6 7" id="KW-0472">Membrane</keyword>
<feature type="transmembrane region" description="Helical" evidence="7">
    <location>
        <begin position="182"/>
        <end position="204"/>
    </location>
</feature>
<keyword evidence="9" id="KW-1185">Reference proteome</keyword>
<organism evidence="8 9">
    <name type="scientific">Halteria grandinella</name>
    <dbReference type="NCBI Taxonomy" id="5974"/>
    <lineage>
        <taxon>Eukaryota</taxon>
        <taxon>Sar</taxon>
        <taxon>Alveolata</taxon>
        <taxon>Ciliophora</taxon>
        <taxon>Intramacronucleata</taxon>
        <taxon>Spirotrichea</taxon>
        <taxon>Stichotrichia</taxon>
        <taxon>Sporadotrichida</taxon>
        <taxon>Halteriidae</taxon>
        <taxon>Halteria</taxon>
    </lineage>
</organism>
<dbReference type="InterPro" id="IPR050495">
    <property type="entry name" value="ATG22/LtaA_families"/>
</dbReference>
<evidence type="ECO:0000256" key="5">
    <source>
        <dbReference type="ARBA" id="ARBA00022989"/>
    </source>
</evidence>
<dbReference type="EMBL" id="RRYP01008877">
    <property type="protein sequence ID" value="TNV79469.1"/>
    <property type="molecule type" value="Genomic_DNA"/>
</dbReference>
<feature type="transmembrane region" description="Helical" evidence="7">
    <location>
        <begin position="275"/>
        <end position="295"/>
    </location>
</feature>
<proteinExistence type="inferred from homology"/>
<feature type="transmembrane region" description="Helical" evidence="7">
    <location>
        <begin position="32"/>
        <end position="50"/>
    </location>
</feature>
<evidence type="ECO:0000256" key="4">
    <source>
        <dbReference type="ARBA" id="ARBA00022692"/>
    </source>
</evidence>
<accession>A0A8J8NRI2</accession>
<dbReference type="OrthoDB" id="449254at2759"/>
<dbReference type="InterPro" id="IPR036259">
    <property type="entry name" value="MFS_trans_sf"/>
</dbReference>
<dbReference type="SUPFAM" id="SSF103473">
    <property type="entry name" value="MFS general substrate transporter"/>
    <property type="match status" value="1"/>
</dbReference>
<comment type="subcellular location">
    <subcellularLocation>
        <location evidence="1">Endomembrane system</location>
        <topology evidence="1">Multi-pass membrane protein</topology>
    </subcellularLocation>
</comment>
<keyword evidence="4 7" id="KW-0812">Transmembrane</keyword>
<dbReference type="AlphaFoldDB" id="A0A8J8NRI2"/>
<dbReference type="Pfam" id="PF11700">
    <property type="entry name" value="ATG22"/>
    <property type="match status" value="1"/>
</dbReference>